<dbReference type="AlphaFoldDB" id="A0AAU9RRQ2"/>
<evidence type="ECO:0000313" key="3">
    <source>
        <dbReference type="Proteomes" id="UP000836841"/>
    </source>
</evidence>
<gene>
    <name evidence="2" type="ORF">TAV2_LOCUS5221</name>
</gene>
<feature type="region of interest" description="Disordered" evidence="1">
    <location>
        <begin position="64"/>
        <end position="99"/>
    </location>
</feature>
<dbReference type="Proteomes" id="UP000836841">
    <property type="component" value="Chromosome 2"/>
</dbReference>
<proteinExistence type="predicted"/>
<organism evidence="2 3">
    <name type="scientific">Thlaspi arvense</name>
    <name type="common">Field penny-cress</name>
    <dbReference type="NCBI Taxonomy" id="13288"/>
    <lineage>
        <taxon>Eukaryota</taxon>
        <taxon>Viridiplantae</taxon>
        <taxon>Streptophyta</taxon>
        <taxon>Embryophyta</taxon>
        <taxon>Tracheophyta</taxon>
        <taxon>Spermatophyta</taxon>
        <taxon>Magnoliopsida</taxon>
        <taxon>eudicotyledons</taxon>
        <taxon>Gunneridae</taxon>
        <taxon>Pentapetalae</taxon>
        <taxon>rosids</taxon>
        <taxon>malvids</taxon>
        <taxon>Brassicales</taxon>
        <taxon>Brassicaceae</taxon>
        <taxon>Thlaspideae</taxon>
        <taxon>Thlaspi</taxon>
    </lineage>
</organism>
<keyword evidence="3" id="KW-1185">Reference proteome</keyword>
<evidence type="ECO:0000256" key="1">
    <source>
        <dbReference type="SAM" id="MobiDB-lite"/>
    </source>
</evidence>
<protein>
    <submittedName>
        <fullName evidence="2">Uncharacterized protein</fullName>
    </submittedName>
</protein>
<dbReference type="EMBL" id="OU466858">
    <property type="protein sequence ID" value="CAH2046629.1"/>
    <property type="molecule type" value="Genomic_DNA"/>
</dbReference>
<accession>A0AAU9RRQ2</accession>
<evidence type="ECO:0000313" key="2">
    <source>
        <dbReference type="EMBL" id="CAH2046629.1"/>
    </source>
</evidence>
<sequence length="99" mass="10911">MEHIETDNTNFKIDLNDIKTTKTDNEKFIPNIREDISVCTSSLINISLSFWTTLTPAQASRIAIGNGSSSSARPLTEKSTHLRYPSSADQSLSPVKVTI</sequence>
<reference evidence="2 3" key="1">
    <citation type="submission" date="2022-03" db="EMBL/GenBank/DDBJ databases">
        <authorList>
            <person name="Nunn A."/>
            <person name="Chopra R."/>
            <person name="Nunn A."/>
            <person name="Contreras Garrido A."/>
        </authorList>
    </citation>
    <scope>NUCLEOTIDE SEQUENCE [LARGE SCALE GENOMIC DNA]</scope>
</reference>
<name>A0AAU9RRQ2_THLAR</name>